<protein>
    <submittedName>
        <fullName evidence="1">Uncharacterized protein</fullName>
    </submittedName>
</protein>
<evidence type="ECO:0000313" key="2">
    <source>
        <dbReference type="Proteomes" id="UP000199455"/>
    </source>
</evidence>
<name>A0A1G6K5M9_9SPHI</name>
<organism evidence="1 2">
    <name type="scientific">Pedobacter soli</name>
    <dbReference type="NCBI Taxonomy" id="390242"/>
    <lineage>
        <taxon>Bacteria</taxon>
        <taxon>Pseudomonadati</taxon>
        <taxon>Bacteroidota</taxon>
        <taxon>Sphingobacteriia</taxon>
        <taxon>Sphingobacteriales</taxon>
        <taxon>Sphingobacteriaceae</taxon>
        <taxon>Pedobacter</taxon>
    </lineage>
</organism>
<dbReference type="InterPro" id="IPR027417">
    <property type="entry name" value="P-loop_NTPase"/>
</dbReference>
<dbReference type="STRING" id="390242.SAMN04488024_101665"/>
<sequence length="854" mass="99644">MLEHTLYNPASQSKSSLIDAFVVRTKIFSEIFEIISKEDLVGDQRHYLLQGQRGMGKTTLLLRLKYEIENTESLRSWLLPIFFNEESYDLTSLSGLWEKMLKYLDEYWDTNGLYYGHTELFLDSDDYEEKCFNYLLEILTTRKKKLILFFDNFTQLFLDNLTEKEKKRFEQILGSCDMIRIVAASAIVVTNQKNYAEPLFKHFRIIPLVGLTREETLELLSSLSEKGNVKIDLVKNKAKLETLAVLTGGVIRTLMLVYEVVLADQDGSALTDLQLVLDRVTPLYKHRIEDLPVQQRRIIDVVAKQWDAMSTKDIAVHLRDDGRSISTKLISAQLQQLEKNNVIDKKETSTKNNLYQLKERFFNIWYLMRHGDRKDRRKVIWLTRFLELWYEDEKGFEVFLKRHIKLLKSGKYHAKSAILLTEALIGSKHLDILSLNKLYVATSAILTEEQRKELPDLTGKQLFGAMELYRNKDYSGAIDLLNAIEHPDQSRDILLAWNYAALGDRDRAFGVIESIETENETQTFLLSTFYQLVNDDERAQKCIDDLDHTRDDRVLEAKANFYISLDKVEKAKALYMERLNEKDSNSIGMLVDFLMQQQDYEEAEKYILLGMKVDDGFTRPLLDLYLMKDNSDESKIKALTILKENDEKFSSDPEFLVYKGLSKIFAPKDYDEHLLGDFDEMQVLEDARKMFVKGNKHGYEYYLLYYFLLMLYTEIRPSKKKATRLIEEIDDSEHNPYFILKNAFILAWNGNYSSSVEVFIKNQRNVDFEGENDQRLVSDVIMLLVLRGRYEEVATIFDSVNNLKDILKPLYFAFLDLSGQKDANEYLKMGKELEQPVKDVMAKIGKMAKTYKLN</sequence>
<evidence type="ECO:0000313" key="1">
    <source>
        <dbReference type="EMBL" id="SDC26264.1"/>
    </source>
</evidence>
<dbReference type="Proteomes" id="UP000199455">
    <property type="component" value="Unassembled WGS sequence"/>
</dbReference>
<accession>A0A1G6K5M9</accession>
<dbReference type="SUPFAM" id="SSF52540">
    <property type="entry name" value="P-loop containing nucleoside triphosphate hydrolases"/>
    <property type="match status" value="1"/>
</dbReference>
<dbReference type="Gene3D" id="1.25.40.10">
    <property type="entry name" value="Tetratricopeptide repeat domain"/>
    <property type="match status" value="1"/>
</dbReference>
<reference evidence="2" key="1">
    <citation type="submission" date="2016-10" db="EMBL/GenBank/DDBJ databases">
        <authorList>
            <person name="Varghese N."/>
            <person name="Submissions S."/>
        </authorList>
    </citation>
    <scope>NUCLEOTIDE SEQUENCE [LARGE SCALE GENOMIC DNA]</scope>
    <source>
        <strain evidence="2">DSM 18609</strain>
    </source>
</reference>
<dbReference type="EMBL" id="FMZH01000001">
    <property type="protein sequence ID" value="SDC26264.1"/>
    <property type="molecule type" value="Genomic_DNA"/>
</dbReference>
<proteinExistence type="predicted"/>
<dbReference type="Gene3D" id="3.40.50.300">
    <property type="entry name" value="P-loop containing nucleotide triphosphate hydrolases"/>
    <property type="match status" value="1"/>
</dbReference>
<gene>
    <name evidence="1" type="ORF">SAMN04488024_101665</name>
</gene>
<dbReference type="AlphaFoldDB" id="A0A1G6K5M9"/>
<keyword evidence="2" id="KW-1185">Reference proteome</keyword>
<dbReference type="InterPro" id="IPR011990">
    <property type="entry name" value="TPR-like_helical_dom_sf"/>
</dbReference>